<protein>
    <submittedName>
        <fullName evidence="1">Uncharacterized protein</fullName>
    </submittedName>
</protein>
<dbReference type="EMBL" id="UOGH01000089">
    <property type="protein sequence ID" value="VAX28522.1"/>
    <property type="molecule type" value="Genomic_DNA"/>
</dbReference>
<sequence length="130" mass="14899">MKRHIIVLVLPFLLCATAYGMVFNETRINVRKVTIIIADNLRLPNITEGKIIFTDIGQNRIRTLRRIDIIVDKYGQTAGVRLLYEDDLSGLKSLYLHKIKALLIEEEKKPLTRKGVIIRTITADELASPW</sequence>
<organism evidence="1">
    <name type="scientific">hydrothermal vent metagenome</name>
    <dbReference type="NCBI Taxonomy" id="652676"/>
    <lineage>
        <taxon>unclassified sequences</taxon>
        <taxon>metagenomes</taxon>
        <taxon>ecological metagenomes</taxon>
    </lineage>
</organism>
<name>A0A3B1CJS7_9ZZZZ</name>
<reference evidence="1" key="1">
    <citation type="submission" date="2018-06" db="EMBL/GenBank/DDBJ databases">
        <authorList>
            <person name="Zhirakovskaya E."/>
        </authorList>
    </citation>
    <scope>NUCLEOTIDE SEQUENCE</scope>
</reference>
<proteinExistence type="predicted"/>
<gene>
    <name evidence="1" type="ORF">MNBD_NITROSPIRAE02-1131</name>
</gene>
<evidence type="ECO:0000313" key="1">
    <source>
        <dbReference type="EMBL" id="VAX28522.1"/>
    </source>
</evidence>
<dbReference type="AlphaFoldDB" id="A0A3B1CJS7"/>
<accession>A0A3B1CJS7</accession>